<evidence type="ECO:0000256" key="7">
    <source>
        <dbReference type="ARBA" id="ARBA00022962"/>
    </source>
</evidence>
<dbReference type="PROSITE" id="PS51273">
    <property type="entry name" value="GATASE_TYPE_1"/>
    <property type="match status" value="1"/>
</dbReference>
<evidence type="ECO:0000256" key="6">
    <source>
        <dbReference type="ARBA" id="ARBA00022840"/>
    </source>
</evidence>
<dbReference type="PANTHER" id="PTHR11550:SF0">
    <property type="entry name" value="CTP SYNTHASE-RELATED"/>
    <property type="match status" value="1"/>
</dbReference>
<keyword evidence="8" id="KW-0665">Pyrimidine biosynthesis</keyword>
<evidence type="ECO:0000256" key="1">
    <source>
        <dbReference type="ARBA" id="ARBA00005171"/>
    </source>
</evidence>
<dbReference type="GO" id="GO:0044210">
    <property type="term" value="P:'de novo' CTP biosynthetic process"/>
    <property type="evidence" value="ECO:0007669"/>
    <property type="project" value="UniProtKB-UniPathway"/>
</dbReference>
<sequence length="146" mass="16110">MNIHWIDSEALESEDADLAAVFNGIDGIVVPGGFGGRGVEGKVRTIQYARENKVPFLGLCLGMQSSVMEFARNVCGMGGANSTEFDEASSYPVIDLMADQVDISEKGGTMRLGLYPCKLAEGTKAREVYGEDLIYERHRHRWEFNK</sequence>
<dbReference type="InterPro" id="IPR017926">
    <property type="entry name" value="GATASE"/>
</dbReference>
<evidence type="ECO:0000313" key="12">
    <source>
        <dbReference type="Proteomes" id="UP000005481"/>
    </source>
</evidence>
<comment type="similarity">
    <text evidence="2">Belongs to the CTP synthase family.</text>
</comment>
<evidence type="ECO:0000313" key="11">
    <source>
        <dbReference type="EMBL" id="EHM41682.1"/>
    </source>
</evidence>
<dbReference type="GO" id="GO:0042802">
    <property type="term" value="F:identical protein binding"/>
    <property type="evidence" value="ECO:0007669"/>
    <property type="project" value="TreeGrafter"/>
</dbReference>
<evidence type="ECO:0000256" key="9">
    <source>
        <dbReference type="ARBA" id="ARBA00047781"/>
    </source>
</evidence>
<comment type="catalytic activity">
    <reaction evidence="9">
        <text>UTP + L-glutamine + ATP + H2O = CTP + L-glutamate + ADP + phosphate + 2 H(+)</text>
        <dbReference type="Rhea" id="RHEA:26426"/>
        <dbReference type="ChEBI" id="CHEBI:15377"/>
        <dbReference type="ChEBI" id="CHEBI:15378"/>
        <dbReference type="ChEBI" id="CHEBI:29985"/>
        <dbReference type="ChEBI" id="CHEBI:30616"/>
        <dbReference type="ChEBI" id="CHEBI:37563"/>
        <dbReference type="ChEBI" id="CHEBI:43474"/>
        <dbReference type="ChEBI" id="CHEBI:46398"/>
        <dbReference type="ChEBI" id="CHEBI:58359"/>
        <dbReference type="ChEBI" id="CHEBI:456216"/>
        <dbReference type="EC" id="6.3.4.2"/>
    </reaction>
</comment>
<protein>
    <recommendedName>
        <fullName evidence="3">CTP synthase (glutamine hydrolyzing)</fullName>
        <ecNumber evidence="3">6.3.4.2</ecNumber>
    </recommendedName>
</protein>
<evidence type="ECO:0000256" key="8">
    <source>
        <dbReference type="ARBA" id="ARBA00022975"/>
    </source>
</evidence>
<comment type="pathway">
    <text evidence="1">Pyrimidine metabolism; CTP biosynthesis via de novo pathway; CTP from UDP: step 2/2.</text>
</comment>
<proteinExistence type="inferred from homology"/>
<organism evidence="11 12">
    <name type="scientific">Anaeroglobus geminatus F0357</name>
    <dbReference type="NCBI Taxonomy" id="861450"/>
    <lineage>
        <taxon>Bacteria</taxon>
        <taxon>Bacillati</taxon>
        <taxon>Bacillota</taxon>
        <taxon>Negativicutes</taxon>
        <taxon>Veillonellales</taxon>
        <taxon>Veillonellaceae</taxon>
        <taxon>Anaeroglobus</taxon>
    </lineage>
</organism>
<dbReference type="Proteomes" id="UP000005481">
    <property type="component" value="Unassembled WGS sequence"/>
</dbReference>
<dbReference type="eggNOG" id="COG0504">
    <property type="taxonomic scope" value="Bacteria"/>
</dbReference>
<dbReference type="AlphaFoldDB" id="G9YGY4"/>
<dbReference type="PATRIC" id="fig|861450.3.peg.855"/>
<comment type="caution">
    <text evidence="11">The sequence shown here is derived from an EMBL/GenBank/DDBJ whole genome shotgun (WGS) entry which is preliminary data.</text>
</comment>
<dbReference type="GO" id="GO:0003883">
    <property type="term" value="F:CTP synthase activity"/>
    <property type="evidence" value="ECO:0007669"/>
    <property type="project" value="UniProtKB-EC"/>
</dbReference>
<accession>G9YGY4</accession>
<name>G9YGY4_9FIRM</name>
<keyword evidence="11" id="KW-0808">Transferase</keyword>
<evidence type="ECO:0000256" key="2">
    <source>
        <dbReference type="ARBA" id="ARBA00007533"/>
    </source>
</evidence>
<dbReference type="Pfam" id="PF00117">
    <property type="entry name" value="GATase"/>
    <property type="match status" value="1"/>
</dbReference>
<evidence type="ECO:0000259" key="10">
    <source>
        <dbReference type="Pfam" id="PF00117"/>
    </source>
</evidence>
<evidence type="ECO:0000256" key="5">
    <source>
        <dbReference type="ARBA" id="ARBA00022741"/>
    </source>
</evidence>
<dbReference type="InterPro" id="IPR004468">
    <property type="entry name" value="CTP_synthase"/>
</dbReference>
<feature type="domain" description="Glutamine amidotransferase" evidence="10">
    <location>
        <begin position="2"/>
        <end position="146"/>
    </location>
</feature>
<dbReference type="GO" id="GO:0016740">
    <property type="term" value="F:transferase activity"/>
    <property type="evidence" value="ECO:0007669"/>
    <property type="project" value="UniProtKB-KW"/>
</dbReference>
<dbReference type="EC" id="6.3.4.2" evidence="3"/>
<dbReference type="PANTHER" id="PTHR11550">
    <property type="entry name" value="CTP SYNTHASE"/>
    <property type="match status" value="1"/>
</dbReference>
<dbReference type="UniPathway" id="UPA00159">
    <property type="reaction ID" value="UER00277"/>
</dbReference>
<keyword evidence="5" id="KW-0547">Nucleotide-binding</keyword>
<dbReference type="InterPro" id="IPR029062">
    <property type="entry name" value="Class_I_gatase-like"/>
</dbReference>
<dbReference type="HOGENOM" id="CLU_1773530_0_0_9"/>
<evidence type="ECO:0000256" key="4">
    <source>
        <dbReference type="ARBA" id="ARBA00022598"/>
    </source>
</evidence>
<dbReference type="EMBL" id="AGCJ01000030">
    <property type="protein sequence ID" value="EHM41682.1"/>
    <property type="molecule type" value="Genomic_DNA"/>
</dbReference>
<dbReference type="SUPFAM" id="SSF52317">
    <property type="entry name" value="Class I glutamine amidotransferase-like"/>
    <property type="match status" value="1"/>
</dbReference>
<dbReference type="GO" id="GO:0005829">
    <property type="term" value="C:cytosol"/>
    <property type="evidence" value="ECO:0007669"/>
    <property type="project" value="TreeGrafter"/>
</dbReference>
<dbReference type="GO" id="GO:0005524">
    <property type="term" value="F:ATP binding"/>
    <property type="evidence" value="ECO:0007669"/>
    <property type="project" value="UniProtKB-KW"/>
</dbReference>
<keyword evidence="6" id="KW-0067">ATP-binding</keyword>
<reference evidence="11 12" key="1">
    <citation type="submission" date="2011-08" db="EMBL/GenBank/DDBJ databases">
        <authorList>
            <person name="Weinstock G."/>
            <person name="Sodergren E."/>
            <person name="Clifton S."/>
            <person name="Fulton L."/>
            <person name="Fulton B."/>
            <person name="Courtney L."/>
            <person name="Fronick C."/>
            <person name="Harrison M."/>
            <person name="Strong C."/>
            <person name="Farmer C."/>
            <person name="Delahaunty K."/>
            <person name="Markovic C."/>
            <person name="Hall O."/>
            <person name="Minx P."/>
            <person name="Tomlinson C."/>
            <person name="Mitreva M."/>
            <person name="Hou S."/>
            <person name="Chen J."/>
            <person name="Wollam A."/>
            <person name="Pepin K.H."/>
            <person name="Johnson M."/>
            <person name="Bhonagiri V."/>
            <person name="Zhang X."/>
            <person name="Suruliraj S."/>
            <person name="Warren W."/>
            <person name="Chinwalla A."/>
            <person name="Mardis E.R."/>
            <person name="Wilson R.K."/>
        </authorList>
    </citation>
    <scope>NUCLEOTIDE SEQUENCE [LARGE SCALE GENOMIC DNA]</scope>
    <source>
        <strain evidence="11 12">F0357</strain>
    </source>
</reference>
<dbReference type="GO" id="GO:0019856">
    <property type="term" value="P:pyrimidine nucleobase biosynthetic process"/>
    <property type="evidence" value="ECO:0007669"/>
    <property type="project" value="TreeGrafter"/>
</dbReference>
<evidence type="ECO:0000256" key="3">
    <source>
        <dbReference type="ARBA" id="ARBA00012291"/>
    </source>
</evidence>
<gene>
    <name evidence="11" type="ORF">HMPREF0080_00904</name>
</gene>
<keyword evidence="4" id="KW-0436">Ligase</keyword>
<keyword evidence="7 11" id="KW-0315">Glutamine amidotransferase</keyword>
<dbReference type="STRING" id="861450.HMPREF0080_00904"/>
<keyword evidence="12" id="KW-1185">Reference proteome</keyword>
<dbReference type="Gene3D" id="3.40.50.880">
    <property type="match status" value="1"/>
</dbReference>